<proteinExistence type="predicted"/>
<feature type="compositionally biased region" description="Low complexity" evidence="1">
    <location>
        <begin position="345"/>
        <end position="368"/>
    </location>
</feature>
<evidence type="ECO:0000313" key="2">
    <source>
        <dbReference type="EMBL" id="VEU44706.1"/>
    </source>
</evidence>
<protein>
    <submittedName>
        <fullName evidence="2">Uncharacterized protein</fullName>
    </submittedName>
</protein>
<dbReference type="EMBL" id="CAACVS010000658">
    <property type="protein sequence ID" value="VEU44706.1"/>
    <property type="molecule type" value="Genomic_DNA"/>
</dbReference>
<dbReference type="Proteomes" id="UP000291116">
    <property type="component" value="Unassembled WGS sequence"/>
</dbReference>
<evidence type="ECO:0000313" key="3">
    <source>
        <dbReference type="Proteomes" id="UP000291116"/>
    </source>
</evidence>
<organism evidence="2 3">
    <name type="scientific">Pseudo-nitzschia multistriata</name>
    <dbReference type="NCBI Taxonomy" id="183589"/>
    <lineage>
        <taxon>Eukaryota</taxon>
        <taxon>Sar</taxon>
        <taxon>Stramenopiles</taxon>
        <taxon>Ochrophyta</taxon>
        <taxon>Bacillariophyta</taxon>
        <taxon>Bacillariophyceae</taxon>
        <taxon>Bacillariophycidae</taxon>
        <taxon>Bacillariales</taxon>
        <taxon>Bacillariaceae</taxon>
        <taxon>Pseudo-nitzschia</taxon>
    </lineage>
</organism>
<dbReference type="OrthoDB" id="47850at2759"/>
<reference evidence="2 3" key="1">
    <citation type="submission" date="2019-01" db="EMBL/GenBank/DDBJ databases">
        <authorList>
            <person name="Ferrante I. M."/>
        </authorList>
    </citation>
    <scope>NUCLEOTIDE SEQUENCE [LARGE SCALE GENOMIC DNA]</scope>
    <source>
        <strain evidence="2 3">B856</strain>
    </source>
</reference>
<gene>
    <name evidence="2" type="ORF">PSNMU_V1.4_AUG-EV-PASAV3_0118340</name>
</gene>
<sequence>MNRSRSILPSSSSFYTFETISVLDRIMPKNKSRQQRVFSSDSSNISCASEKIQKRQKRRASSPALLHNTTCTRKMFCMAAATVLATSTTSMTITEAWAFNGIANNNRNKPALLYSHSNPNPLRCGPSASLYLATRKGTSPLSKTSTRLYSSFRTRKRFQKEKEHEDARKEIFGFRRALRGVARKILPTKWFGTAKEKEALERKQQVKNRVQSELDQMLKGAPLPFRMLGKLVAAPLMSKVASTVAEASYQQAETMEAILDETRSYLINDPTTVDLIGTPIQIGQPHSQRSGTTIINGKRQMRMEFTTEISGPKGSAISRVSATNEGIGQLLVEGNSRVYQVDISSKAKSSSRFGRSSSSSPPRSNGGNSSFGGTKGNTDDDNIIEAEIIEKKTNR</sequence>
<accession>A0A448ZRR2</accession>
<keyword evidence="3" id="KW-1185">Reference proteome</keyword>
<dbReference type="AlphaFoldDB" id="A0A448ZRR2"/>
<evidence type="ECO:0000256" key="1">
    <source>
        <dbReference type="SAM" id="MobiDB-lite"/>
    </source>
</evidence>
<name>A0A448ZRR2_9STRA</name>
<feature type="region of interest" description="Disordered" evidence="1">
    <location>
        <begin position="345"/>
        <end position="395"/>
    </location>
</feature>